<dbReference type="PANTHER" id="PTHR30522">
    <property type="entry name" value="NUCLEOSIDE TRIPHOSPHATE PYROPHOSPHOHYDROLASE"/>
    <property type="match status" value="1"/>
</dbReference>
<sequence length="255" mass="28767">MRQLRDPDDGCPWDLQQTMQSIIPHTIEETYEVAHAIMHEQPENICDELGDLLFQVVFYAQLGQEQGWFAFNDIARTVCQKLIRRHPHIFDETSALTPAEVEQQWQNIKATEKSASASTSVLANIPVGMTPLLRAHKIQKACAKVGFDWPDISPVFAKVQEEIGEVSEAVKEAEALGHNEHVHEEIGDLLFAVVNLARHAGVNSEQALLDANEKFARRFMQVETAVKHNGKILAEQSLDELEALWVDVKAREKQK</sequence>
<evidence type="ECO:0000259" key="5">
    <source>
        <dbReference type="Pfam" id="PF03819"/>
    </source>
</evidence>
<dbReference type="PANTHER" id="PTHR30522:SF0">
    <property type="entry name" value="NUCLEOSIDE TRIPHOSPHATE PYROPHOSPHOHYDROLASE"/>
    <property type="match status" value="1"/>
</dbReference>
<dbReference type="EC" id="3.6.1.8" evidence="3"/>
<dbReference type="GO" id="GO:0046047">
    <property type="term" value="P:TTP catabolic process"/>
    <property type="evidence" value="ECO:0007669"/>
    <property type="project" value="TreeGrafter"/>
</dbReference>
<accession>A0AA41X3I1</accession>
<dbReference type="GO" id="GO:0046052">
    <property type="term" value="P:UTP catabolic process"/>
    <property type="evidence" value="ECO:0007669"/>
    <property type="project" value="TreeGrafter"/>
</dbReference>
<evidence type="ECO:0000313" key="7">
    <source>
        <dbReference type="Proteomes" id="UP001165413"/>
    </source>
</evidence>
<organism evidence="6 7">
    <name type="scientific">Opacimonas viscosa</name>
    <dbReference type="NCBI Taxonomy" id="2961944"/>
    <lineage>
        <taxon>Bacteria</taxon>
        <taxon>Pseudomonadati</taxon>
        <taxon>Pseudomonadota</taxon>
        <taxon>Gammaproteobacteria</taxon>
        <taxon>Alteromonadales</taxon>
        <taxon>Alteromonadaceae</taxon>
        <taxon>Opacimonas</taxon>
    </lineage>
</organism>
<reference evidence="6" key="1">
    <citation type="submission" date="2022-07" db="EMBL/GenBank/DDBJ databases">
        <title>Characterization of the Novel Bacterium Alteromonas immobilis LMIT006 and Alteromonas gregis LMIT007.</title>
        <authorList>
            <person name="Lin X."/>
        </authorList>
    </citation>
    <scope>NUCLEOTIDE SEQUENCE</scope>
    <source>
        <strain evidence="6">LMIT007</strain>
    </source>
</reference>
<dbReference type="GO" id="GO:0046076">
    <property type="term" value="P:dTTP catabolic process"/>
    <property type="evidence" value="ECO:0007669"/>
    <property type="project" value="TreeGrafter"/>
</dbReference>
<dbReference type="Gene3D" id="1.10.287.1080">
    <property type="entry name" value="MazG-like"/>
    <property type="match status" value="2"/>
</dbReference>
<comment type="similarity">
    <text evidence="2">Belongs to the nucleoside triphosphate pyrophosphohydrolase family.</text>
</comment>
<dbReference type="InterPro" id="IPR048011">
    <property type="entry name" value="NTP-PPase_MazG-like_C"/>
</dbReference>
<feature type="domain" description="NTP pyrophosphohydrolase MazG-like" evidence="5">
    <location>
        <begin position="17"/>
        <end position="90"/>
    </location>
</feature>
<dbReference type="GO" id="GO:0006203">
    <property type="term" value="P:dGTP catabolic process"/>
    <property type="evidence" value="ECO:0007669"/>
    <property type="project" value="TreeGrafter"/>
</dbReference>
<dbReference type="EMBL" id="JANATA010000003">
    <property type="protein sequence ID" value="MCP3427904.1"/>
    <property type="molecule type" value="Genomic_DNA"/>
</dbReference>
<dbReference type="InterPro" id="IPR011551">
    <property type="entry name" value="NTP_PyrPHydrolase_MazG"/>
</dbReference>
<evidence type="ECO:0000256" key="1">
    <source>
        <dbReference type="ARBA" id="ARBA00052141"/>
    </source>
</evidence>
<feature type="domain" description="NTP pyrophosphohydrolase MazG-like" evidence="5">
    <location>
        <begin position="158"/>
        <end position="218"/>
    </location>
</feature>
<keyword evidence="6" id="KW-0378">Hydrolase</keyword>
<dbReference type="GO" id="GO:0046081">
    <property type="term" value="P:dUTP catabolic process"/>
    <property type="evidence" value="ECO:0007669"/>
    <property type="project" value="TreeGrafter"/>
</dbReference>
<evidence type="ECO:0000256" key="2">
    <source>
        <dbReference type="ARBA" id="ARBA00061115"/>
    </source>
</evidence>
<proteinExistence type="inferred from homology"/>
<comment type="caution">
    <text evidence="6">The sequence shown here is derived from an EMBL/GenBank/DDBJ whole genome shotgun (WGS) entry which is preliminary data.</text>
</comment>
<name>A0AA41X3I1_9ALTE</name>
<dbReference type="Proteomes" id="UP001165413">
    <property type="component" value="Unassembled WGS sequence"/>
</dbReference>
<protein>
    <recommendedName>
        <fullName evidence="4">Nucleoside triphosphate pyrophosphohydrolase</fullName>
        <ecNumber evidence="3">3.6.1.8</ecNumber>
    </recommendedName>
</protein>
<dbReference type="CDD" id="cd11528">
    <property type="entry name" value="NTP-PPase_MazG_Nterm"/>
    <property type="match status" value="1"/>
</dbReference>
<dbReference type="FunFam" id="1.10.287.1080:FF:000003">
    <property type="entry name" value="Nucleoside triphosphate pyrophosphohydrolase"/>
    <property type="match status" value="1"/>
</dbReference>
<dbReference type="FunFam" id="1.10.287.1080:FF:000001">
    <property type="entry name" value="Nucleoside triphosphate pyrophosphohydrolase"/>
    <property type="match status" value="1"/>
</dbReference>
<dbReference type="GO" id="GO:0047693">
    <property type="term" value="F:ATP diphosphatase activity"/>
    <property type="evidence" value="ECO:0007669"/>
    <property type="project" value="UniProtKB-EC"/>
</dbReference>
<gene>
    <name evidence="6" type="primary">mazG</name>
    <name evidence="6" type="ORF">NLF92_02970</name>
</gene>
<dbReference type="GO" id="GO:0046061">
    <property type="term" value="P:dATP catabolic process"/>
    <property type="evidence" value="ECO:0007669"/>
    <property type="project" value="TreeGrafter"/>
</dbReference>
<evidence type="ECO:0000313" key="6">
    <source>
        <dbReference type="EMBL" id="MCP3427904.1"/>
    </source>
</evidence>
<dbReference type="NCBIfam" id="TIGR00444">
    <property type="entry name" value="mazG"/>
    <property type="match status" value="1"/>
</dbReference>
<dbReference type="SUPFAM" id="SSF101386">
    <property type="entry name" value="all-alpha NTP pyrophosphatases"/>
    <property type="match status" value="2"/>
</dbReference>
<dbReference type="CDD" id="cd11529">
    <property type="entry name" value="NTP-PPase_MazG_Cterm"/>
    <property type="match status" value="1"/>
</dbReference>
<dbReference type="AlphaFoldDB" id="A0AA41X3I1"/>
<evidence type="ECO:0000256" key="3">
    <source>
        <dbReference type="ARBA" id="ARBA00066372"/>
    </source>
</evidence>
<dbReference type="InterPro" id="IPR048015">
    <property type="entry name" value="NTP-PPase_MazG-like_N"/>
</dbReference>
<comment type="catalytic activity">
    <reaction evidence="1">
        <text>ATP + H2O = AMP + diphosphate + H(+)</text>
        <dbReference type="Rhea" id="RHEA:14245"/>
        <dbReference type="ChEBI" id="CHEBI:15377"/>
        <dbReference type="ChEBI" id="CHEBI:15378"/>
        <dbReference type="ChEBI" id="CHEBI:30616"/>
        <dbReference type="ChEBI" id="CHEBI:33019"/>
        <dbReference type="ChEBI" id="CHEBI:456215"/>
        <dbReference type="EC" id="3.6.1.8"/>
    </reaction>
</comment>
<dbReference type="GO" id="GO:0006950">
    <property type="term" value="P:response to stress"/>
    <property type="evidence" value="ECO:0007669"/>
    <property type="project" value="UniProtKB-ARBA"/>
</dbReference>
<keyword evidence="7" id="KW-1185">Reference proteome</keyword>
<dbReference type="NCBIfam" id="NF007113">
    <property type="entry name" value="PRK09562.1"/>
    <property type="match status" value="1"/>
</dbReference>
<dbReference type="InterPro" id="IPR004518">
    <property type="entry name" value="MazG-like_dom"/>
</dbReference>
<evidence type="ECO:0000256" key="4">
    <source>
        <dbReference type="ARBA" id="ARBA00074799"/>
    </source>
</evidence>
<dbReference type="Pfam" id="PF03819">
    <property type="entry name" value="MazG"/>
    <property type="match status" value="2"/>
</dbReference>